<sequence length="965" mass="108537">MRRRLTRPQQPMDPTDSGPGQEKPPEGHWDLTPTSRGRQRKKNPRYSDFETDGTAGQKTPRISTRRAGNTSKTAPTTDTESKNATQQTADGEEKDTDKKPQEADETKSDETPKKTVRGRRSTSKKTPVKKTPAKKTPAKQTPKADGDLPDGERGVVDHVQQENETPKPKRKYVKKQQKATPVTEPTCEVAQGKAPEEPEEEIEPGGRRRRGAAKAALKYLHHLAKEVLCHPSDESESKPGANRDVNSDSEKKTPKGGKGRKGLKRKRPFSDSDAEDDEDFVPDAEEDEVEQMEDEVEGEEEDSDLDLSFRGRSPAVHHSRTFTGSLSKSPNGLTTNIMKIVWDALETTKKFREEHHSSWVFPEWVPTTTSWDLVPESDMEKYLPQELRSVAFKVSREGLKTEEMPLQRLSRFEATPAHPERWDMALFTGGPVWAMEWCPTPEGAPATQYISLACHRGMDDQHYVNQTYSGPGLVQLWDVGKLEYNSRPDTQPFLAYGLAQDKGFIWHLKWCPAGGWELPSCGRKAPFLPRLGLLAVATSIGVVTIYSMPHPDALHSNKLPDSGKQSQHPIYKAKGILTLKLGSFKAPRNEQSGQVLSMDWLPQKPHNVMAIGFYDGIVGFWDLTTKSALLRVRESDGSLSLLPYRCKFAHDHGVRALAFCPASRYLLVTAGEDRYVKTWDLRRLHDPITVQKRHLTNEIYWPLNSPGLLMAQETAYVAKGSQGVHYFDHFMNSLFAIPRTGTLWSISYTEWLNSVVTSDTLGEVILALLPHIIFTPPYLKRTVERRFPIYFTSMVPNDAAEEEKQAVGGAGEEQEGGETHQQDPGSEGRSENGGRNNKYPPLQFQTYKEAVKKYSLHHSDKDMLTFTGSERRAMWKRMKQTEVKTKLNLDEMPLGALHKVRFNPNMNSHIWVVSAGQSGLVRLNCLRSMISPHVKTMISENQAQFNALYSPKDSTEADQTAIEPL</sequence>
<feature type="region of interest" description="Disordered" evidence="7">
    <location>
        <begin position="1"/>
        <end position="214"/>
    </location>
</feature>
<feature type="compositionally biased region" description="Basic and acidic residues" evidence="7">
    <location>
        <begin position="142"/>
        <end position="167"/>
    </location>
</feature>
<reference evidence="8" key="1">
    <citation type="submission" date="2021-04" db="EMBL/GenBank/DDBJ databases">
        <authorList>
            <consortium name="Wellcome Sanger Institute Data Sharing"/>
        </authorList>
    </citation>
    <scope>NUCLEOTIDE SEQUENCE [LARGE SCALE GENOMIC DNA]</scope>
</reference>
<dbReference type="PROSITE" id="PS00678">
    <property type="entry name" value="WD_REPEATS_1"/>
    <property type="match status" value="1"/>
</dbReference>
<comment type="subcellular location">
    <subcellularLocation>
        <location evidence="1">Nucleus</location>
    </subcellularLocation>
</comment>
<feature type="repeat" description="WD" evidence="6">
    <location>
        <begin position="647"/>
        <end position="682"/>
    </location>
</feature>
<dbReference type="RefSeq" id="XP_029352864.1">
    <property type="nucleotide sequence ID" value="XM_029497004.1"/>
</dbReference>
<dbReference type="FunCoup" id="A0A665V9K8">
    <property type="interactions" value="543"/>
</dbReference>
<keyword evidence="2 6" id="KW-0853">WD repeat</keyword>
<evidence type="ECO:0000256" key="4">
    <source>
        <dbReference type="ARBA" id="ARBA00023163"/>
    </source>
</evidence>
<feature type="compositionally biased region" description="Basic residues" evidence="7">
    <location>
        <begin position="254"/>
        <end position="267"/>
    </location>
</feature>
<feature type="compositionally biased region" description="Acidic residues" evidence="7">
    <location>
        <begin position="272"/>
        <end position="305"/>
    </location>
</feature>
<evidence type="ECO:0000313" key="9">
    <source>
        <dbReference type="Proteomes" id="UP000472264"/>
    </source>
</evidence>
<dbReference type="InterPro" id="IPR001680">
    <property type="entry name" value="WD40_rpt"/>
</dbReference>
<feature type="compositionally biased region" description="Basic and acidic residues" evidence="7">
    <location>
        <begin position="228"/>
        <end position="237"/>
    </location>
</feature>
<feature type="compositionally biased region" description="Basic residues" evidence="7">
    <location>
        <begin position="168"/>
        <end position="177"/>
    </location>
</feature>
<reference evidence="8" key="2">
    <citation type="submission" date="2025-08" db="UniProtKB">
        <authorList>
            <consortium name="Ensembl"/>
        </authorList>
    </citation>
    <scope>IDENTIFICATION</scope>
</reference>
<dbReference type="PANTHER" id="PTHR15052:SF2">
    <property type="entry name" value="GENERAL TRANSCRIPTION FACTOR 3C POLYPEPTIDE 2"/>
    <property type="match status" value="1"/>
</dbReference>
<dbReference type="Gene3D" id="2.130.10.10">
    <property type="entry name" value="YVTN repeat-like/Quinoprotein amine dehydrogenase"/>
    <property type="match status" value="1"/>
</dbReference>
<dbReference type="PANTHER" id="PTHR15052">
    <property type="entry name" value="RNA POLYMERASE III TRANSCRIPTION INITIATION FACTOR COMPLEX SUBUNIT"/>
    <property type="match status" value="1"/>
</dbReference>
<dbReference type="Pfam" id="PF00400">
    <property type="entry name" value="WD40"/>
    <property type="match status" value="1"/>
</dbReference>
<feature type="region of interest" description="Disordered" evidence="7">
    <location>
        <begin position="228"/>
        <end position="311"/>
    </location>
</feature>
<protein>
    <submittedName>
        <fullName evidence="8">Uncharacterized protein</fullName>
    </submittedName>
</protein>
<keyword evidence="5" id="KW-0539">Nucleus</keyword>
<feature type="compositionally biased region" description="Polar residues" evidence="7">
    <location>
        <begin position="54"/>
        <end position="89"/>
    </location>
</feature>
<dbReference type="InterPro" id="IPR015943">
    <property type="entry name" value="WD40/YVTN_repeat-like_dom_sf"/>
</dbReference>
<feature type="region of interest" description="Disordered" evidence="7">
    <location>
        <begin position="801"/>
        <end position="841"/>
    </location>
</feature>
<dbReference type="OrthoDB" id="4703at2759"/>
<dbReference type="InterPro" id="IPR052416">
    <property type="entry name" value="GTF3C_component"/>
</dbReference>
<keyword evidence="9" id="KW-1185">Reference proteome</keyword>
<accession>A0A665V9K8</accession>
<dbReference type="GO" id="GO:0005634">
    <property type="term" value="C:nucleus"/>
    <property type="evidence" value="ECO:0007669"/>
    <property type="project" value="UniProtKB-SubCell"/>
</dbReference>
<evidence type="ECO:0000256" key="2">
    <source>
        <dbReference type="ARBA" id="ARBA00022574"/>
    </source>
</evidence>
<dbReference type="Ensembl" id="ENSENLT00000029294.1">
    <property type="protein sequence ID" value="ENSENLP00000028443.1"/>
    <property type="gene ID" value="ENSENLG00000012705.1"/>
</dbReference>
<evidence type="ECO:0000256" key="7">
    <source>
        <dbReference type="SAM" id="MobiDB-lite"/>
    </source>
</evidence>
<dbReference type="InParanoid" id="A0A665V9K8"/>
<evidence type="ECO:0000313" key="8">
    <source>
        <dbReference type="Ensembl" id="ENSENLP00000028443.1"/>
    </source>
</evidence>
<organism evidence="8 9">
    <name type="scientific">Echeneis naucrates</name>
    <name type="common">Live sharksucker</name>
    <dbReference type="NCBI Taxonomy" id="173247"/>
    <lineage>
        <taxon>Eukaryota</taxon>
        <taxon>Metazoa</taxon>
        <taxon>Chordata</taxon>
        <taxon>Craniata</taxon>
        <taxon>Vertebrata</taxon>
        <taxon>Euteleostomi</taxon>
        <taxon>Actinopterygii</taxon>
        <taxon>Neopterygii</taxon>
        <taxon>Teleostei</taxon>
        <taxon>Neoteleostei</taxon>
        <taxon>Acanthomorphata</taxon>
        <taxon>Carangaria</taxon>
        <taxon>Carangiformes</taxon>
        <taxon>Echeneidae</taxon>
        <taxon>Echeneis</taxon>
    </lineage>
</organism>
<dbReference type="SMART" id="SM00320">
    <property type="entry name" value="WD40"/>
    <property type="match status" value="3"/>
</dbReference>
<feature type="compositionally biased region" description="Basic and acidic residues" evidence="7">
    <location>
        <begin position="817"/>
        <end position="832"/>
    </location>
</feature>
<dbReference type="AlphaFoldDB" id="A0A665V9K8"/>
<gene>
    <name evidence="8" type="primary">gtf3c2</name>
</gene>
<feature type="compositionally biased region" description="Basic residues" evidence="7">
    <location>
        <begin position="114"/>
        <end position="137"/>
    </location>
</feature>
<evidence type="ECO:0000256" key="1">
    <source>
        <dbReference type="ARBA" id="ARBA00004123"/>
    </source>
</evidence>
<dbReference type="InterPro" id="IPR036322">
    <property type="entry name" value="WD40_repeat_dom_sf"/>
</dbReference>
<keyword evidence="3" id="KW-0677">Repeat</keyword>
<dbReference type="Proteomes" id="UP000472264">
    <property type="component" value="Chromosome 24"/>
</dbReference>
<reference evidence="8" key="3">
    <citation type="submission" date="2025-09" db="UniProtKB">
        <authorList>
            <consortium name="Ensembl"/>
        </authorList>
    </citation>
    <scope>IDENTIFICATION</scope>
</reference>
<keyword evidence="4" id="KW-0804">Transcription</keyword>
<feature type="compositionally biased region" description="Basic and acidic residues" evidence="7">
    <location>
        <begin position="95"/>
        <end position="113"/>
    </location>
</feature>
<name>A0A665V9K8_ECHNA</name>
<dbReference type="GeneID" id="115038151"/>
<dbReference type="OMA" id="GFIWQLK"/>
<dbReference type="CTD" id="2976"/>
<dbReference type="GO" id="GO:0006383">
    <property type="term" value="P:transcription by RNA polymerase III"/>
    <property type="evidence" value="ECO:0007669"/>
    <property type="project" value="TreeGrafter"/>
</dbReference>
<proteinExistence type="predicted"/>
<dbReference type="PROSITE" id="PS50082">
    <property type="entry name" value="WD_REPEATS_2"/>
    <property type="match status" value="1"/>
</dbReference>
<dbReference type="InterPro" id="IPR019775">
    <property type="entry name" value="WD40_repeat_CS"/>
</dbReference>
<dbReference type="SUPFAM" id="SSF50978">
    <property type="entry name" value="WD40 repeat-like"/>
    <property type="match status" value="1"/>
</dbReference>
<dbReference type="GO" id="GO:0000127">
    <property type="term" value="C:transcription factor TFIIIC complex"/>
    <property type="evidence" value="ECO:0007669"/>
    <property type="project" value="TreeGrafter"/>
</dbReference>
<dbReference type="PROSITE" id="PS50294">
    <property type="entry name" value="WD_REPEATS_REGION"/>
    <property type="match status" value="1"/>
</dbReference>
<evidence type="ECO:0000256" key="5">
    <source>
        <dbReference type="ARBA" id="ARBA00023242"/>
    </source>
</evidence>
<evidence type="ECO:0000256" key="6">
    <source>
        <dbReference type="PROSITE-ProRule" id="PRU00221"/>
    </source>
</evidence>
<evidence type="ECO:0000256" key="3">
    <source>
        <dbReference type="ARBA" id="ARBA00022737"/>
    </source>
</evidence>